<protein>
    <submittedName>
        <fullName evidence="1">Uncharacterized protein</fullName>
    </submittedName>
</protein>
<dbReference type="EMBL" id="JAYKLX010000002">
    <property type="protein sequence ID" value="MEB3344584.1"/>
    <property type="molecule type" value="Genomic_DNA"/>
</dbReference>
<accession>A0ABU5ZRK7</accession>
<evidence type="ECO:0000313" key="1">
    <source>
        <dbReference type="EMBL" id="MEB3344584.1"/>
    </source>
</evidence>
<keyword evidence="2" id="KW-1185">Reference proteome</keyword>
<dbReference type="Proteomes" id="UP001327027">
    <property type="component" value="Unassembled WGS sequence"/>
</dbReference>
<comment type="caution">
    <text evidence="1">The sequence shown here is derived from an EMBL/GenBank/DDBJ whole genome shotgun (WGS) entry which is preliminary data.</text>
</comment>
<sequence length="97" mass="11132">MADHLTENDKMIVTTLPTQPFELSRRHNNSFQFDTESIGSEGLFVLSRELPENRELNVHIRLYHTRKSTRDLGEILKDVENGVAGDASLVYSWSIDE</sequence>
<gene>
    <name evidence="1" type="ORF">U6A24_03875</name>
</gene>
<reference evidence="1 2" key="1">
    <citation type="journal article" date="2013" name="Int. J. Syst. Evol. Microbiol.">
        <title>Aquimarina gracilis sp. nov., isolated from the gut microflora of a mussel, Mytilus coruscus, and emended description of Aquimarina spongiae.</title>
        <authorList>
            <person name="Park S.C."/>
            <person name="Choe H.N."/>
            <person name="Baik K.S."/>
            <person name="Seong C.N."/>
        </authorList>
    </citation>
    <scope>NUCLEOTIDE SEQUENCE [LARGE SCALE GENOMIC DNA]</scope>
    <source>
        <strain evidence="1 2">PSC32</strain>
    </source>
</reference>
<evidence type="ECO:0000313" key="2">
    <source>
        <dbReference type="Proteomes" id="UP001327027"/>
    </source>
</evidence>
<name>A0ABU5ZRK7_9FLAO</name>
<dbReference type="RefSeq" id="WP_324178625.1">
    <property type="nucleotide sequence ID" value="NZ_BAABAW010000003.1"/>
</dbReference>
<proteinExistence type="predicted"/>
<organism evidence="1 2">
    <name type="scientific">Aquimarina gracilis</name>
    <dbReference type="NCBI Taxonomy" id="874422"/>
    <lineage>
        <taxon>Bacteria</taxon>
        <taxon>Pseudomonadati</taxon>
        <taxon>Bacteroidota</taxon>
        <taxon>Flavobacteriia</taxon>
        <taxon>Flavobacteriales</taxon>
        <taxon>Flavobacteriaceae</taxon>
        <taxon>Aquimarina</taxon>
    </lineage>
</organism>